<reference evidence="1" key="3">
    <citation type="submission" date="2025-09" db="UniProtKB">
        <authorList>
            <consortium name="Ensembl"/>
        </authorList>
    </citation>
    <scope>IDENTIFICATION</scope>
</reference>
<dbReference type="AlphaFoldDB" id="A0A4W5LA95"/>
<sequence>MIRTSDYVFQLCELLKLQSCCKKLDLLSELMDHSRNYVLTALPFILSLLQRGLGQRVRLLTHSLTPEVSILLPVGLLTGTD</sequence>
<accession>A0A4W5LA95</accession>
<dbReference type="Ensembl" id="ENSHHUT00000023603.1">
    <property type="protein sequence ID" value="ENSHHUP00000022741.1"/>
    <property type="gene ID" value="ENSHHUG00000014253.1"/>
</dbReference>
<reference evidence="2" key="1">
    <citation type="submission" date="2018-06" db="EMBL/GenBank/DDBJ databases">
        <title>Genome assembly of Danube salmon.</title>
        <authorList>
            <person name="Macqueen D.J."/>
            <person name="Gundappa M.K."/>
        </authorList>
    </citation>
    <scope>NUCLEOTIDE SEQUENCE [LARGE SCALE GENOMIC DNA]</scope>
</reference>
<evidence type="ECO:0000313" key="2">
    <source>
        <dbReference type="Proteomes" id="UP000314982"/>
    </source>
</evidence>
<evidence type="ECO:0000313" key="1">
    <source>
        <dbReference type="Ensembl" id="ENSHHUP00000022741.1"/>
    </source>
</evidence>
<reference evidence="1" key="2">
    <citation type="submission" date="2025-08" db="UniProtKB">
        <authorList>
            <consortium name="Ensembl"/>
        </authorList>
    </citation>
    <scope>IDENTIFICATION</scope>
</reference>
<dbReference type="Proteomes" id="UP000314982">
    <property type="component" value="Unassembled WGS sequence"/>
</dbReference>
<protein>
    <submittedName>
        <fullName evidence="1">Uncharacterized protein</fullName>
    </submittedName>
</protein>
<dbReference type="STRING" id="62062.ENSHHUP00000022741"/>
<name>A0A4W5LA95_9TELE</name>
<organism evidence="1 2">
    <name type="scientific">Hucho hucho</name>
    <name type="common">huchen</name>
    <dbReference type="NCBI Taxonomy" id="62062"/>
    <lineage>
        <taxon>Eukaryota</taxon>
        <taxon>Metazoa</taxon>
        <taxon>Chordata</taxon>
        <taxon>Craniata</taxon>
        <taxon>Vertebrata</taxon>
        <taxon>Euteleostomi</taxon>
        <taxon>Actinopterygii</taxon>
        <taxon>Neopterygii</taxon>
        <taxon>Teleostei</taxon>
        <taxon>Protacanthopterygii</taxon>
        <taxon>Salmoniformes</taxon>
        <taxon>Salmonidae</taxon>
        <taxon>Salmoninae</taxon>
        <taxon>Hucho</taxon>
    </lineage>
</organism>
<proteinExistence type="predicted"/>
<keyword evidence="2" id="KW-1185">Reference proteome</keyword>